<dbReference type="EMBL" id="JBHSZH010000005">
    <property type="protein sequence ID" value="MFC7081918.1"/>
    <property type="molecule type" value="Genomic_DNA"/>
</dbReference>
<feature type="region of interest" description="Disordered" evidence="1">
    <location>
        <begin position="49"/>
        <end position="84"/>
    </location>
</feature>
<comment type="caution">
    <text evidence="2">The sequence shown here is derived from an EMBL/GenBank/DDBJ whole genome shotgun (WGS) entry which is preliminary data.</text>
</comment>
<proteinExistence type="predicted"/>
<organism evidence="2 3">
    <name type="scientific">Halorussus caseinilyticus</name>
    <dbReference type="NCBI Taxonomy" id="3034025"/>
    <lineage>
        <taxon>Archaea</taxon>
        <taxon>Methanobacteriati</taxon>
        <taxon>Methanobacteriota</taxon>
        <taxon>Stenosarchaea group</taxon>
        <taxon>Halobacteria</taxon>
        <taxon>Halobacteriales</taxon>
        <taxon>Haladaptataceae</taxon>
        <taxon>Halorussus</taxon>
    </lineage>
</organism>
<accession>A0ABD5WNY7</accession>
<name>A0ABD5WNY7_9EURY</name>
<dbReference type="RefSeq" id="WP_382210195.1">
    <property type="nucleotide sequence ID" value="NZ_JBHSZH010000005.1"/>
</dbReference>
<keyword evidence="3" id="KW-1185">Reference proteome</keyword>
<dbReference type="Proteomes" id="UP001596407">
    <property type="component" value="Unassembled WGS sequence"/>
</dbReference>
<sequence>MSRDSTPVCLLLGFDYLEEWFVDALSEMVDSTAATLELVVLVDVPHKISPEELNGATPESPSESAGSSRSESSVTSNAGVPSTS</sequence>
<dbReference type="AlphaFoldDB" id="A0ABD5WNY7"/>
<gene>
    <name evidence="2" type="ORF">ACFQJ6_19295</name>
</gene>
<reference evidence="2 3" key="1">
    <citation type="journal article" date="2019" name="Int. J. Syst. Evol. Microbiol.">
        <title>The Global Catalogue of Microorganisms (GCM) 10K type strain sequencing project: providing services to taxonomists for standard genome sequencing and annotation.</title>
        <authorList>
            <consortium name="The Broad Institute Genomics Platform"/>
            <consortium name="The Broad Institute Genome Sequencing Center for Infectious Disease"/>
            <person name="Wu L."/>
            <person name="Ma J."/>
        </authorList>
    </citation>
    <scope>NUCLEOTIDE SEQUENCE [LARGE SCALE GENOMIC DNA]</scope>
    <source>
        <strain evidence="2 3">DT72</strain>
    </source>
</reference>
<evidence type="ECO:0000313" key="3">
    <source>
        <dbReference type="Proteomes" id="UP001596407"/>
    </source>
</evidence>
<feature type="compositionally biased region" description="Low complexity" evidence="1">
    <location>
        <begin position="59"/>
        <end position="76"/>
    </location>
</feature>
<evidence type="ECO:0000313" key="2">
    <source>
        <dbReference type="EMBL" id="MFC7081918.1"/>
    </source>
</evidence>
<evidence type="ECO:0000256" key="1">
    <source>
        <dbReference type="SAM" id="MobiDB-lite"/>
    </source>
</evidence>
<protein>
    <submittedName>
        <fullName evidence="2">Uncharacterized protein</fullName>
    </submittedName>
</protein>